<name>A0AAN7M947_TRANT</name>
<dbReference type="PANTHER" id="PTHR11477:SF49">
    <property type="entry name" value="TRANSCRIPTION ELONGATION FACTOR"/>
    <property type="match status" value="1"/>
</dbReference>
<evidence type="ECO:0000313" key="14">
    <source>
        <dbReference type="Proteomes" id="UP001346149"/>
    </source>
</evidence>
<evidence type="ECO:0000256" key="7">
    <source>
        <dbReference type="PROSITE-ProRule" id="PRU00649"/>
    </source>
</evidence>
<feature type="domain" description="TFIIS N-terminal" evidence="11">
    <location>
        <begin position="10"/>
        <end position="88"/>
    </location>
</feature>
<evidence type="ECO:0000256" key="4">
    <source>
        <dbReference type="ARBA" id="ARBA00022833"/>
    </source>
</evidence>
<dbReference type="CDD" id="cd00183">
    <property type="entry name" value="TFIIS_I"/>
    <property type="match status" value="1"/>
</dbReference>
<dbReference type="NCBIfam" id="TIGR01385">
    <property type="entry name" value="TFSII"/>
    <property type="match status" value="1"/>
</dbReference>
<evidence type="ECO:0000259" key="11">
    <source>
        <dbReference type="PROSITE" id="PS51319"/>
    </source>
</evidence>
<keyword evidence="8" id="KW-0805">Transcription regulation</keyword>
<dbReference type="Pfam" id="PF07500">
    <property type="entry name" value="TFIIS_M"/>
    <property type="match status" value="1"/>
</dbReference>
<dbReference type="CDD" id="cd13749">
    <property type="entry name" value="Zn-ribbon_TFIIS"/>
    <property type="match status" value="1"/>
</dbReference>
<keyword evidence="3 6" id="KW-0863">Zinc-finger</keyword>
<evidence type="ECO:0000256" key="5">
    <source>
        <dbReference type="ARBA" id="ARBA00023242"/>
    </source>
</evidence>
<dbReference type="PROSITE" id="PS51133">
    <property type="entry name" value="ZF_TFIIS_2"/>
    <property type="match status" value="1"/>
</dbReference>
<dbReference type="FunFam" id="2.20.25.10:FF:000001">
    <property type="entry name" value="Probable Transcription elongation factor S-II"/>
    <property type="match status" value="1"/>
</dbReference>
<evidence type="ECO:0000259" key="10">
    <source>
        <dbReference type="PROSITE" id="PS51133"/>
    </source>
</evidence>
<keyword evidence="14" id="KW-1185">Reference proteome</keyword>
<dbReference type="SMART" id="SM00509">
    <property type="entry name" value="TFS2N"/>
    <property type="match status" value="1"/>
</dbReference>
<evidence type="ECO:0000256" key="8">
    <source>
        <dbReference type="RuleBase" id="RU368078"/>
    </source>
</evidence>
<dbReference type="SUPFAM" id="SSF47676">
    <property type="entry name" value="Conserved domain common to transcription factors TFIIS, elongin A, CRSP70"/>
    <property type="match status" value="1"/>
</dbReference>
<dbReference type="SUPFAM" id="SSF57783">
    <property type="entry name" value="Zinc beta-ribbon"/>
    <property type="match status" value="1"/>
</dbReference>
<keyword evidence="5 7" id="KW-0539">Nucleus</keyword>
<dbReference type="InterPro" id="IPR035441">
    <property type="entry name" value="TFIIS/LEDGF_dom_sf"/>
</dbReference>
<dbReference type="Gene3D" id="2.20.25.10">
    <property type="match status" value="1"/>
</dbReference>
<evidence type="ECO:0000259" key="12">
    <source>
        <dbReference type="PROSITE" id="PS51321"/>
    </source>
</evidence>
<dbReference type="InterPro" id="IPR003617">
    <property type="entry name" value="TFIIS/CRSP70_N_sub"/>
</dbReference>
<evidence type="ECO:0000256" key="2">
    <source>
        <dbReference type="ARBA" id="ARBA00022723"/>
    </source>
</evidence>
<dbReference type="AlphaFoldDB" id="A0AAN7M947"/>
<dbReference type="SMART" id="SM00510">
    <property type="entry name" value="TFS2M"/>
    <property type="match status" value="1"/>
</dbReference>
<feature type="domain" description="TFIIS central" evidence="12">
    <location>
        <begin position="181"/>
        <end position="304"/>
    </location>
</feature>
<feature type="domain" description="TFIIS-type" evidence="10">
    <location>
        <begin position="307"/>
        <end position="347"/>
    </location>
</feature>
<evidence type="ECO:0000256" key="3">
    <source>
        <dbReference type="ARBA" id="ARBA00022771"/>
    </source>
</evidence>
<dbReference type="Proteomes" id="UP001346149">
    <property type="component" value="Unassembled WGS sequence"/>
</dbReference>
<dbReference type="GO" id="GO:0003677">
    <property type="term" value="F:DNA binding"/>
    <property type="evidence" value="ECO:0007669"/>
    <property type="project" value="UniProtKB-KW"/>
</dbReference>
<dbReference type="PIRSF" id="PIRSF006704">
    <property type="entry name" value="TF_IIS"/>
    <property type="match status" value="1"/>
</dbReference>
<comment type="similarity">
    <text evidence="8">Belongs to the TFS-II family.</text>
</comment>
<sequence length="349" mass="39533">MEEELVQLFQAASKAADAAAAQVGRNGDEENRCLDALKHLKSFPVTSQVLVSTQVGRMIRRFTKHPKKKIQDYASDVIQIWKNIVTNESNGCKRKETENGVSCGKAGQGKNNNAKDSLVRAEEVSMTPLSKARKLLENGTPGSYMVEKMTLQDKSYHTTSKSQPNPGLEKSTFLVRCNDPTRDKVRELLYEALSKVSSEAEQDMTEEMNACDPSRIAVSVESVMFEEWGKMNGAQKVKYRSILFNIKDQNNPDFRRKVLLGQIKPERLLSMTTQEMASDHRQRENQRIQEKAMLDCEIGGAPKATTNQFKCGRCGQRKCSYYQMQTRSADEPMTTYVTCVNCNHRWKFC</sequence>
<dbReference type="Gene3D" id="1.20.930.10">
    <property type="entry name" value="Conserved domain common to transcription factors TFIIS, elongin A, CRSP70"/>
    <property type="match status" value="1"/>
</dbReference>
<dbReference type="PROSITE" id="PS51321">
    <property type="entry name" value="TFIIS_CENTRAL"/>
    <property type="match status" value="1"/>
</dbReference>
<accession>A0AAN7M947</accession>
<dbReference type="Pfam" id="PF01096">
    <property type="entry name" value="Zn_ribbon_TFIIS"/>
    <property type="match status" value="1"/>
</dbReference>
<gene>
    <name evidence="13" type="ORF">SAY86_022087</name>
</gene>
<feature type="region of interest" description="Disordered" evidence="9">
    <location>
        <begin position="92"/>
        <end position="118"/>
    </location>
</feature>
<dbReference type="InterPro" id="IPR036575">
    <property type="entry name" value="TFIIS_cen_dom_sf"/>
</dbReference>
<dbReference type="SMART" id="SM00440">
    <property type="entry name" value="ZnF_C2C2"/>
    <property type="match status" value="1"/>
</dbReference>
<keyword evidence="4 8" id="KW-0862">Zinc</keyword>
<dbReference type="SUPFAM" id="SSF46942">
    <property type="entry name" value="Elongation factor TFIIS domain 2"/>
    <property type="match status" value="1"/>
</dbReference>
<dbReference type="InterPro" id="IPR006289">
    <property type="entry name" value="TFSII"/>
</dbReference>
<dbReference type="InterPro" id="IPR001222">
    <property type="entry name" value="Znf_TFIIS"/>
</dbReference>
<proteinExistence type="inferred from homology"/>
<dbReference type="InterPro" id="IPR017923">
    <property type="entry name" value="TFIIS_N"/>
</dbReference>
<evidence type="ECO:0000256" key="6">
    <source>
        <dbReference type="PROSITE-ProRule" id="PRU00472"/>
    </source>
</evidence>
<evidence type="ECO:0000256" key="9">
    <source>
        <dbReference type="SAM" id="MobiDB-lite"/>
    </source>
</evidence>
<reference evidence="13 14" key="1">
    <citation type="journal article" date="2023" name="Hortic Res">
        <title>Pangenome of water caltrop reveals structural variations and asymmetric subgenome divergence after allopolyploidization.</title>
        <authorList>
            <person name="Zhang X."/>
            <person name="Chen Y."/>
            <person name="Wang L."/>
            <person name="Yuan Y."/>
            <person name="Fang M."/>
            <person name="Shi L."/>
            <person name="Lu R."/>
            <person name="Comes H.P."/>
            <person name="Ma Y."/>
            <person name="Chen Y."/>
            <person name="Huang G."/>
            <person name="Zhou Y."/>
            <person name="Zheng Z."/>
            <person name="Qiu Y."/>
        </authorList>
    </citation>
    <scope>NUCLEOTIDE SEQUENCE [LARGE SCALE GENOMIC DNA]</scope>
    <source>
        <strain evidence="13">F231</strain>
    </source>
</reference>
<dbReference type="InterPro" id="IPR003618">
    <property type="entry name" value="TFIIS_cen_dom"/>
</dbReference>
<dbReference type="PANTHER" id="PTHR11477">
    <property type="entry name" value="TRANSCRIPTION FACTOR S-II ZINC FINGER DOMAIN-CONTAINING PROTEIN"/>
    <property type="match status" value="1"/>
</dbReference>
<keyword evidence="8" id="KW-0804">Transcription</keyword>
<dbReference type="Pfam" id="PF08711">
    <property type="entry name" value="Med26"/>
    <property type="match status" value="1"/>
</dbReference>
<dbReference type="GO" id="GO:0006368">
    <property type="term" value="P:transcription elongation by RNA polymerase II"/>
    <property type="evidence" value="ECO:0007669"/>
    <property type="project" value="InterPro"/>
</dbReference>
<evidence type="ECO:0000313" key="13">
    <source>
        <dbReference type="EMBL" id="KAK4801600.1"/>
    </source>
</evidence>
<dbReference type="Gene3D" id="1.10.472.30">
    <property type="entry name" value="Transcription elongation factor S-II, central domain"/>
    <property type="match status" value="1"/>
</dbReference>
<comment type="caution">
    <text evidence="13">The sequence shown here is derived from an EMBL/GenBank/DDBJ whole genome shotgun (WGS) entry which is preliminary data.</text>
</comment>
<dbReference type="GO" id="GO:0005634">
    <property type="term" value="C:nucleus"/>
    <property type="evidence" value="ECO:0007669"/>
    <property type="project" value="UniProtKB-SubCell"/>
</dbReference>
<protein>
    <recommendedName>
        <fullName evidence="8">Transcription elongation factor</fullName>
    </recommendedName>
</protein>
<dbReference type="InterPro" id="IPR035100">
    <property type="entry name" value="TF_IIS-typ"/>
</dbReference>
<dbReference type="PROSITE" id="PS51319">
    <property type="entry name" value="TFIIS_N"/>
    <property type="match status" value="1"/>
</dbReference>
<comment type="subcellular location">
    <subcellularLocation>
        <location evidence="1 7 8">Nucleus</location>
    </subcellularLocation>
</comment>
<dbReference type="PROSITE" id="PS00466">
    <property type="entry name" value="ZF_TFIIS_1"/>
    <property type="match status" value="1"/>
</dbReference>
<comment type="function">
    <text evidence="8">Necessary for efficient RNA polymerase II transcription elongation past template-encoded arresting sites.</text>
</comment>
<evidence type="ECO:0000256" key="1">
    <source>
        <dbReference type="ARBA" id="ARBA00004123"/>
    </source>
</evidence>
<dbReference type="GO" id="GO:0008270">
    <property type="term" value="F:zinc ion binding"/>
    <property type="evidence" value="ECO:0007669"/>
    <property type="project" value="UniProtKB-UniRule"/>
</dbReference>
<organism evidence="13 14">
    <name type="scientific">Trapa natans</name>
    <name type="common">Water chestnut</name>
    <dbReference type="NCBI Taxonomy" id="22666"/>
    <lineage>
        <taxon>Eukaryota</taxon>
        <taxon>Viridiplantae</taxon>
        <taxon>Streptophyta</taxon>
        <taxon>Embryophyta</taxon>
        <taxon>Tracheophyta</taxon>
        <taxon>Spermatophyta</taxon>
        <taxon>Magnoliopsida</taxon>
        <taxon>eudicotyledons</taxon>
        <taxon>Gunneridae</taxon>
        <taxon>Pentapetalae</taxon>
        <taxon>rosids</taxon>
        <taxon>malvids</taxon>
        <taxon>Myrtales</taxon>
        <taxon>Lythraceae</taxon>
        <taxon>Trapa</taxon>
    </lineage>
</organism>
<keyword evidence="8" id="KW-0238">DNA-binding</keyword>
<keyword evidence="2 8" id="KW-0479">Metal-binding</keyword>
<dbReference type="EMBL" id="JAXQNO010000003">
    <property type="protein sequence ID" value="KAK4801600.1"/>
    <property type="molecule type" value="Genomic_DNA"/>
</dbReference>